<organism evidence="11 12">
    <name type="scientific">Cinchona calisaya</name>
    <dbReference type="NCBI Taxonomy" id="153742"/>
    <lineage>
        <taxon>Eukaryota</taxon>
        <taxon>Viridiplantae</taxon>
        <taxon>Streptophyta</taxon>
        <taxon>Embryophyta</taxon>
        <taxon>Tracheophyta</taxon>
        <taxon>Spermatophyta</taxon>
        <taxon>Magnoliopsida</taxon>
        <taxon>eudicotyledons</taxon>
        <taxon>Gunneridae</taxon>
        <taxon>Pentapetalae</taxon>
        <taxon>asterids</taxon>
        <taxon>lamiids</taxon>
        <taxon>Gentianales</taxon>
        <taxon>Rubiaceae</taxon>
        <taxon>Cinchonoideae</taxon>
        <taxon>Cinchoneae</taxon>
        <taxon>Cinchona</taxon>
    </lineage>
</organism>
<feature type="compositionally biased region" description="Polar residues" evidence="9">
    <location>
        <begin position="57"/>
        <end position="66"/>
    </location>
</feature>
<dbReference type="PROSITE" id="PS51032">
    <property type="entry name" value="AP2_ERF"/>
    <property type="match status" value="1"/>
</dbReference>
<keyword evidence="7" id="KW-0804">Transcription</keyword>
<feature type="region of interest" description="Disordered" evidence="9">
    <location>
        <begin position="93"/>
        <end position="120"/>
    </location>
</feature>
<keyword evidence="12" id="KW-1185">Reference proteome</keyword>
<proteinExistence type="predicted"/>
<keyword evidence="8" id="KW-0539">Nucleus</keyword>
<evidence type="ECO:0000259" key="10">
    <source>
        <dbReference type="PROSITE" id="PS51032"/>
    </source>
</evidence>
<dbReference type="FunFam" id="3.30.730.10:FF:000001">
    <property type="entry name" value="Ethylene-responsive transcription factor 2"/>
    <property type="match status" value="1"/>
</dbReference>
<dbReference type="SUPFAM" id="SSF54171">
    <property type="entry name" value="DNA-binding domain"/>
    <property type="match status" value="1"/>
</dbReference>
<feature type="domain" description="AP2/ERF" evidence="10">
    <location>
        <begin position="133"/>
        <end position="191"/>
    </location>
</feature>
<dbReference type="CDD" id="cd00018">
    <property type="entry name" value="AP2"/>
    <property type="match status" value="1"/>
</dbReference>
<protein>
    <recommendedName>
        <fullName evidence="10">AP2/ERF domain-containing protein</fullName>
    </recommendedName>
</protein>
<dbReference type="GO" id="GO:0006952">
    <property type="term" value="P:defense response"/>
    <property type="evidence" value="ECO:0007669"/>
    <property type="project" value="UniProtKB-KW"/>
</dbReference>
<keyword evidence="4" id="KW-0805">Transcription regulation</keyword>
<name>A0ABD2ZYN6_9GENT</name>
<dbReference type="InterPro" id="IPR044808">
    <property type="entry name" value="ERF_plant"/>
</dbReference>
<evidence type="ECO:0000256" key="7">
    <source>
        <dbReference type="ARBA" id="ARBA00023163"/>
    </source>
</evidence>
<evidence type="ECO:0000256" key="2">
    <source>
        <dbReference type="ARBA" id="ARBA00022745"/>
    </source>
</evidence>
<dbReference type="GO" id="GO:0005634">
    <property type="term" value="C:nucleus"/>
    <property type="evidence" value="ECO:0007669"/>
    <property type="project" value="UniProtKB-SubCell"/>
</dbReference>
<dbReference type="Proteomes" id="UP001630127">
    <property type="component" value="Unassembled WGS sequence"/>
</dbReference>
<evidence type="ECO:0000256" key="8">
    <source>
        <dbReference type="ARBA" id="ARBA00023242"/>
    </source>
</evidence>
<dbReference type="PANTHER" id="PTHR31190">
    <property type="entry name" value="DNA-BINDING DOMAIN"/>
    <property type="match status" value="1"/>
</dbReference>
<dbReference type="GO" id="GO:0009873">
    <property type="term" value="P:ethylene-activated signaling pathway"/>
    <property type="evidence" value="ECO:0007669"/>
    <property type="project" value="UniProtKB-KW"/>
</dbReference>
<comment type="subcellular location">
    <subcellularLocation>
        <location evidence="1">Nucleus</location>
    </subcellularLocation>
</comment>
<evidence type="ECO:0000313" key="11">
    <source>
        <dbReference type="EMBL" id="KAL3524123.1"/>
    </source>
</evidence>
<keyword evidence="2" id="KW-0936">Ethylene signaling pathway</keyword>
<feature type="region of interest" description="Disordered" evidence="9">
    <location>
        <begin position="190"/>
        <end position="211"/>
    </location>
</feature>
<dbReference type="AlphaFoldDB" id="A0ABD2ZYN6"/>
<accession>A0ABD2ZYN6</accession>
<dbReference type="GO" id="GO:0000976">
    <property type="term" value="F:transcription cis-regulatory region binding"/>
    <property type="evidence" value="ECO:0007669"/>
    <property type="project" value="UniProtKB-ARBA"/>
</dbReference>
<feature type="compositionally biased region" description="Basic and acidic residues" evidence="9">
    <location>
        <begin position="46"/>
        <end position="56"/>
    </location>
</feature>
<dbReference type="Pfam" id="PF00847">
    <property type="entry name" value="AP2"/>
    <property type="match status" value="1"/>
</dbReference>
<evidence type="ECO:0000256" key="6">
    <source>
        <dbReference type="ARBA" id="ARBA00023159"/>
    </source>
</evidence>
<dbReference type="Gene3D" id="3.30.730.10">
    <property type="entry name" value="AP2/ERF domain"/>
    <property type="match status" value="1"/>
</dbReference>
<evidence type="ECO:0000256" key="4">
    <source>
        <dbReference type="ARBA" id="ARBA00023015"/>
    </source>
</evidence>
<sequence length="211" mass="23802">MMASAEESTRLELIRQHLLGDFSYTDTESFLNTFCFADDGFDKPEIISPGKSDHPTTSESDSNSVVSYPKESDTPFSRYFKIEPNFSEFESKPNITMGSISHKSPLPSPPTSSREGRSDPFLNVSVGIRESRHYRGVRRRPWGKYAAEIRDPTRKGSRVWLGTFDTAVDAARAYDCAAFRMRGRKAILNFPSDAGRSSPPVNSNRKSRREF</sequence>
<reference evidence="11 12" key="1">
    <citation type="submission" date="2024-11" db="EMBL/GenBank/DDBJ databases">
        <title>A near-complete genome assembly of Cinchona calisaya.</title>
        <authorList>
            <person name="Lian D.C."/>
            <person name="Zhao X.W."/>
            <person name="Wei L."/>
        </authorList>
    </citation>
    <scope>NUCLEOTIDE SEQUENCE [LARGE SCALE GENOMIC DNA]</scope>
    <source>
        <tissue evidence="11">Nenye</tissue>
    </source>
</reference>
<dbReference type="SMART" id="SM00380">
    <property type="entry name" value="AP2"/>
    <property type="match status" value="1"/>
</dbReference>
<evidence type="ECO:0000256" key="9">
    <source>
        <dbReference type="SAM" id="MobiDB-lite"/>
    </source>
</evidence>
<dbReference type="InterPro" id="IPR036955">
    <property type="entry name" value="AP2/ERF_dom_sf"/>
</dbReference>
<keyword evidence="3" id="KW-0611">Plant defense</keyword>
<evidence type="ECO:0000256" key="1">
    <source>
        <dbReference type="ARBA" id="ARBA00004123"/>
    </source>
</evidence>
<evidence type="ECO:0000313" key="12">
    <source>
        <dbReference type="Proteomes" id="UP001630127"/>
    </source>
</evidence>
<dbReference type="PANTHER" id="PTHR31190:SF499">
    <property type="entry name" value="ETHYLENE-RESPONSIVE TRANSCRIPTION FACTOR ERF105"/>
    <property type="match status" value="1"/>
</dbReference>
<dbReference type="PRINTS" id="PR00367">
    <property type="entry name" value="ETHRSPELEMNT"/>
</dbReference>
<evidence type="ECO:0000256" key="5">
    <source>
        <dbReference type="ARBA" id="ARBA00023125"/>
    </source>
</evidence>
<dbReference type="EMBL" id="JBJUIK010000007">
    <property type="protein sequence ID" value="KAL3524123.1"/>
    <property type="molecule type" value="Genomic_DNA"/>
</dbReference>
<dbReference type="InterPro" id="IPR001471">
    <property type="entry name" value="AP2/ERF_dom"/>
</dbReference>
<evidence type="ECO:0000256" key="3">
    <source>
        <dbReference type="ARBA" id="ARBA00022821"/>
    </source>
</evidence>
<comment type="caution">
    <text evidence="11">The sequence shown here is derived from an EMBL/GenBank/DDBJ whole genome shotgun (WGS) entry which is preliminary data.</text>
</comment>
<gene>
    <name evidence="11" type="ORF">ACH5RR_016957</name>
</gene>
<keyword evidence="5" id="KW-0238">DNA-binding</keyword>
<feature type="compositionally biased region" description="Polar residues" evidence="9">
    <location>
        <begin position="93"/>
        <end position="102"/>
    </location>
</feature>
<keyword evidence="6" id="KW-0010">Activator</keyword>
<feature type="region of interest" description="Disordered" evidence="9">
    <location>
        <begin position="46"/>
        <end position="72"/>
    </location>
</feature>
<dbReference type="InterPro" id="IPR016177">
    <property type="entry name" value="DNA-bd_dom_sf"/>
</dbReference>